<feature type="transmembrane region" description="Helical" evidence="6">
    <location>
        <begin position="209"/>
        <end position="226"/>
    </location>
</feature>
<dbReference type="GO" id="GO:0019236">
    <property type="term" value="P:response to pheromone"/>
    <property type="evidence" value="ECO:0007669"/>
    <property type="project" value="InterPro"/>
</dbReference>
<feature type="transmembrane region" description="Helical" evidence="6">
    <location>
        <begin position="383"/>
        <end position="404"/>
    </location>
</feature>
<comment type="subcellular location">
    <subcellularLocation>
        <location evidence="1">Membrane</location>
        <topology evidence="1">Multi-pass membrane protein</topology>
    </subcellularLocation>
</comment>
<keyword evidence="3 6" id="KW-1133">Transmembrane helix</keyword>
<dbReference type="Proteomes" id="UP000663879">
    <property type="component" value="Unassembled WGS sequence"/>
</dbReference>
<dbReference type="OrthoDB" id="205745at2759"/>
<evidence type="ECO:0000259" key="9">
    <source>
        <dbReference type="Pfam" id="PF21892"/>
    </source>
</evidence>
<evidence type="ECO:0000256" key="5">
    <source>
        <dbReference type="ARBA" id="ARBA00023180"/>
    </source>
</evidence>
<feature type="transmembrane region" description="Helical" evidence="6">
    <location>
        <begin position="279"/>
        <end position="299"/>
    </location>
</feature>
<feature type="signal peptide" evidence="7">
    <location>
        <begin position="1"/>
        <end position="20"/>
    </location>
</feature>
<evidence type="ECO:0000256" key="1">
    <source>
        <dbReference type="ARBA" id="ARBA00004141"/>
    </source>
</evidence>
<dbReference type="InterPro" id="IPR047831">
    <property type="entry name" value="GPR180/TMEM145"/>
</dbReference>
<evidence type="ECO:0000256" key="4">
    <source>
        <dbReference type="ARBA" id="ARBA00023136"/>
    </source>
</evidence>
<dbReference type="InterPro" id="IPR053880">
    <property type="entry name" value="GPR180-like_N"/>
</dbReference>
<dbReference type="EMBL" id="CAJNOC010002527">
    <property type="protein sequence ID" value="CAF0938245.1"/>
    <property type="molecule type" value="Genomic_DNA"/>
</dbReference>
<dbReference type="Pfam" id="PF10192">
    <property type="entry name" value="GPR180-TMEM145_TM"/>
    <property type="match status" value="1"/>
</dbReference>
<evidence type="ECO:0000256" key="6">
    <source>
        <dbReference type="SAM" id="Phobius"/>
    </source>
</evidence>
<feature type="transmembrane region" description="Helical" evidence="6">
    <location>
        <begin position="177"/>
        <end position="197"/>
    </location>
</feature>
<protein>
    <recommendedName>
        <fullName evidence="12">Intimal thickness related receptor IRP domain-containing protein</fullName>
    </recommendedName>
</protein>
<dbReference type="AlphaFoldDB" id="A0A814C8Q9"/>
<feature type="chain" id="PRO_5032369666" description="Intimal thickness related receptor IRP domain-containing protein" evidence="7">
    <location>
        <begin position="21"/>
        <end position="477"/>
    </location>
</feature>
<gene>
    <name evidence="10" type="ORF">OXX778_LOCUS13284</name>
</gene>
<dbReference type="GO" id="GO:0007186">
    <property type="term" value="P:G protein-coupled receptor signaling pathway"/>
    <property type="evidence" value="ECO:0007669"/>
    <property type="project" value="InterPro"/>
</dbReference>
<dbReference type="GO" id="GO:0016020">
    <property type="term" value="C:membrane"/>
    <property type="evidence" value="ECO:0007669"/>
    <property type="project" value="UniProtKB-SubCell"/>
</dbReference>
<evidence type="ECO:0008006" key="12">
    <source>
        <dbReference type="Google" id="ProtNLM"/>
    </source>
</evidence>
<feature type="transmembrane region" description="Helical" evidence="6">
    <location>
        <begin position="350"/>
        <end position="377"/>
    </location>
</feature>
<evidence type="ECO:0000256" key="2">
    <source>
        <dbReference type="ARBA" id="ARBA00022692"/>
    </source>
</evidence>
<evidence type="ECO:0000259" key="8">
    <source>
        <dbReference type="Pfam" id="PF10192"/>
    </source>
</evidence>
<comment type="caution">
    <text evidence="10">The sequence shown here is derived from an EMBL/GenBank/DDBJ whole genome shotgun (WGS) entry which is preliminary data.</text>
</comment>
<evidence type="ECO:0000313" key="11">
    <source>
        <dbReference type="Proteomes" id="UP000663879"/>
    </source>
</evidence>
<evidence type="ECO:0000313" key="10">
    <source>
        <dbReference type="EMBL" id="CAF0938245.1"/>
    </source>
</evidence>
<feature type="domain" description="GPR180-like N-terminal" evidence="9">
    <location>
        <begin position="24"/>
        <end position="150"/>
    </location>
</feature>
<dbReference type="PANTHER" id="PTHR23252:SF24">
    <property type="entry name" value="TRANSMEMBRANE PROTEIN 145"/>
    <property type="match status" value="1"/>
</dbReference>
<feature type="transmembrane region" description="Helical" evidence="6">
    <location>
        <begin position="319"/>
        <end position="338"/>
    </location>
</feature>
<proteinExistence type="predicted"/>
<dbReference type="Pfam" id="PF21892">
    <property type="entry name" value="TMEM145_N"/>
    <property type="match status" value="1"/>
</dbReference>
<reference evidence="10" key="1">
    <citation type="submission" date="2021-02" db="EMBL/GenBank/DDBJ databases">
        <authorList>
            <person name="Nowell W R."/>
        </authorList>
    </citation>
    <scope>NUCLEOTIDE SEQUENCE</scope>
    <source>
        <strain evidence="10">Ploen Becks lab</strain>
    </source>
</reference>
<feature type="domain" description="GPR180/TMEM145 transmembrane" evidence="8">
    <location>
        <begin position="179"/>
        <end position="400"/>
    </location>
</feature>
<keyword evidence="4 6" id="KW-0472">Membrane</keyword>
<evidence type="ECO:0000256" key="3">
    <source>
        <dbReference type="ARBA" id="ARBA00022989"/>
    </source>
</evidence>
<sequence length="477" mass="55391">MTMYIFYLLILFYPLPLSYCLILEGDLSSNKDFVILGKFCFISEKSRFTYNISYPDSYKVQNLLLYYDDQWTNAQYSKKPLTCKEKEYELTQSQTLSLNASNFGVGCSETEINAVKSITCNSRRAFITMRARYWFIVVARCDSNGVKIKYKMEFTNGDDTFRRHFSADEFGILETSIAFFIIYFILLIICAVFAKILINKSLFHVTVRLYIVSVLFQFLTILFMVAEYGQYSISGYVTPGMITTSHIFQVIGQIIFLFMLILVAKGYTITRNKLRIPTWIKMGIFFAIYVIAYVVTFIFSEALYDVGKVNYYYNSPAGIAVVLIKMILGWIWFGYSILFTIKNFPEKRTFYVILSITFSIWFLIGPFLILMCNFFIQDYIRQFVAYLIEIIVIFIGHFIFLILIRPTAENKLFPFHVKTNQIIDGSFPHHAEDQGGNINLNDAKTNLANLFVIQNNGHKYQVDQYSVEPGANDFTRN</sequence>
<evidence type="ECO:0000256" key="7">
    <source>
        <dbReference type="SAM" id="SignalP"/>
    </source>
</evidence>
<accession>A0A814C8Q9</accession>
<keyword evidence="5" id="KW-0325">Glycoprotein</keyword>
<keyword evidence="2 6" id="KW-0812">Transmembrane</keyword>
<keyword evidence="7" id="KW-0732">Signal</keyword>
<feature type="transmembrane region" description="Helical" evidence="6">
    <location>
        <begin position="246"/>
        <end position="267"/>
    </location>
</feature>
<organism evidence="10 11">
    <name type="scientific">Brachionus calyciflorus</name>
    <dbReference type="NCBI Taxonomy" id="104777"/>
    <lineage>
        <taxon>Eukaryota</taxon>
        <taxon>Metazoa</taxon>
        <taxon>Spiralia</taxon>
        <taxon>Gnathifera</taxon>
        <taxon>Rotifera</taxon>
        <taxon>Eurotatoria</taxon>
        <taxon>Monogononta</taxon>
        <taxon>Pseudotrocha</taxon>
        <taxon>Ploima</taxon>
        <taxon>Brachionidae</taxon>
        <taxon>Brachionus</taxon>
    </lineage>
</organism>
<keyword evidence="11" id="KW-1185">Reference proteome</keyword>
<dbReference type="PANTHER" id="PTHR23252">
    <property type="entry name" value="INTIMAL THICKNESS RECEPTOR-RELATED"/>
    <property type="match status" value="1"/>
</dbReference>
<dbReference type="InterPro" id="IPR019336">
    <property type="entry name" value="GPR180/TMEM145_TM"/>
</dbReference>
<name>A0A814C8Q9_9BILA</name>